<evidence type="ECO:0000313" key="5">
    <source>
        <dbReference type="Proteomes" id="UP000320813"/>
    </source>
</evidence>
<dbReference type="PROSITE" id="PS50005">
    <property type="entry name" value="TPR"/>
    <property type="match status" value="2"/>
</dbReference>
<keyword evidence="2 3" id="KW-0802">TPR repeat</keyword>
<evidence type="ECO:0000256" key="3">
    <source>
        <dbReference type="PROSITE-ProRule" id="PRU00339"/>
    </source>
</evidence>
<evidence type="ECO:0000313" key="4">
    <source>
        <dbReference type="EMBL" id="RZD15101.1"/>
    </source>
</evidence>
<dbReference type="InterPro" id="IPR011990">
    <property type="entry name" value="TPR-like_helical_dom_sf"/>
</dbReference>
<dbReference type="PROSITE" id="PS50293">
    <property type="entry name" value="TPR_REGION"/>
    <property type="match status" value="1"/>
</dbReference>
<keyword evidence="1" id="KW-0677">Repeat</keyword>
<sequence>MNSKIDKKVNHLKIIQKDIAENIGKIKEIGIPSLRYGYYFNKNDQYFISKILNDSKKYYVKLSYVKLNYFKKHKNREIYSFKISGYGKPKNIYLFIKTLEYNDKIQLNKFLIKNKTNRDYVSFYSDLSVYAIKKTDVLTHILKYKRNLTPPPQTFGTINPFFAPAASKKYVKKIKSARKYPPEVKSKKLKIEKEKISNKAYEKLAYKAKLKKSDYYNKKGVAFFVREDYSRAFEMFKKAIALNPSNYQALSNAALDNYEKKDYNNALLYGKEALKQKNVWQINFILGLIYLRSGDFLRAKHYFARSLELNPSNYKIKYYLNIAEKGR</sequence>
<gene>
    <name evidence="4" type="ORF">EVJ47_02190</name>
</gene>
<dbReference type="InterPro" id="IPR019734">
    <property type="entry name" value="TPR_rpt"/>
</dbReference>
<comment type="caution">
    <text evidence="4">The sequence shown here is derived from an EMBL/GenBank/DDBJ whole genome shotgun (WGS) entry which is preliminary data.</text>
</comment>
<feature type="repeat" description="TPR" evidence="3">
    <location>
        <begin position="213"/>
        <end position="246"/>
    </location>
</feature>
<proteinExistence type="predicted"/>
<dbReference type="Proteomes" id="UP000320813">
    <property type="component" value="Unassembled WGS sequence"/>
</dbReference>
<dbReference type="SMART" id="SM00028">
    <property type="entry name" value="TPR"/>
    <property type="match status" value="2"/>
</dbReference>
<organism evidence="4 5">
    <name type="scientific">Candidatus Acidulodesulfobacterium ferriphilum</name>
    <dbReference type="NCBI Taxonomy" id="2597223"/>
    <lineage>
        <taxon>Bacteria</taxon>
        <taxon>Deltaproteobacteria</taxon>
        <taxon>Candidatus Acidulodesulfobacterales</taxon>
        <taxon>Candidatus Acidulodesulfobacterium</taxon>
    </lineage>
</organism>
<evidence type="ECO:0000256" key="1">
    <source>
        <dbReference type="ARBA" id="ARBA00022737"/>
    </source>
</evidence>
<evidence type="ECO:0000256" key="2">
    <source>
        <dbReference type="ARBA" id="ARBA00022803"/>
    </source>
</evidence>
<dbReference type="Pfam" id="PF07719">
    <property type="entry name" value="TPR_2"/>
    <property type="match status" value="1"/>
</dbReference>
<reference evidence="4 5" key="1">
    <citation type="submission" date="2019-01" db="EMBL/GenBank/DDBJ databases">
        <title>Insights into ecological role of a new deltaproteobacterial order Candidatus Sinidesulfobacterales (Sva0485) by metagenomics and metatranscriptomics.</title>
        <authorList>
            <person name="Tan S."/>
            <person name="Liu J."/>
            <person name="Fang Y."/>
            <person name="Hedlund B.P."/>
            <person name="Lian Z.H."/>
            <person name="Huang L.Y."/>
            <person name="Li J.T."/>
            <person name="Huang L.N."/>
            <person name="Li W.J."/>
            <person name="Jiang H.C."/>
            <person name="Dong H.L."/>
            <person name="Shu W.S."/>
        </authorList>
    </citation>
    <scope>NUCLEOTIDE SEQUENCE [LARGE SCALE GENOMIC DNA]</scope>
    <source>
        <strain evidence="4">AP3</strain>
    </source>
</reference>
<dbReference type="SUPFAM" id="SSF48452">
    <property type="entry name" value="TPR-like"/>
    <property type="match status" value="1"/>
</dbReference>
<dbReference type="EMBL" id="SGBD01000001">
    <property type="protein sequence ID" value="RZD15101.1"/>
    <property type="molecule type" value="Genomic_DNA"/>
</dbReference>
<dbReference type="InterPro" id="IPR013105">
    <property type="entry name" value="TPR_2"/>
</dbReference>
<feature type="repeat" description="TPR" evidence="3">
    <location>
        <begin position="280"/>
        <end position="313"/>
    </location>
</feature>
<dbReference type="Gene3D" id="1.25.40.10">
    <property type="entry name" value="Tetratricopeptide repeat domain"/>
    <property type="match status" value="1"/>
</dbReference>
<protein>
    <submittedName>
        <fullName evidence="4">Tetratricopeptide repeat protein</fullName>
    </submittedName>
</protein>
<accession>A0A519BCV6</accession>
<name>A0A519BCV6_9DELT</name>
<dbReference type="Pfam" id="PF13432">
    <property type="entry name" value="TPR_16"/>
    <property type="match status" value="1"/>
</dbReference>
<dbReference type="AlphaFoldDB" id="A0A519BCV6"/>